<dbReference type="AlphaFoldDB" id="A0A6A4EN30"/>
<reference evidence="3 5" key="1">
    <citation type="submission" date="2018-08" db="EMBL/GenBank/DDBJ databases">
        <title>Genomic investigation of the strawberry pathogen Phytophthora fragariae indicates pathogenicity is determined by transcriptional variation in three key races.</title>
        <authorList>
            <person name="Adams T.M."/>
            <person name="Armitage A.D."/>
            <person name="Sobczyk M.K."/>
            <person name="Bates H.J."/>
            <person name="Dunwell J.M."/>
            <person name="Nellist C.F."/>
            <person name="Harrison R.J."/>
        </authorList>
    </citation>
    <scope>NUCLEOTIDE SEQUENCE [LARGE SCALE GENOMIC DNA]</scope>
    <source>
        <strain evidence="1 4">SCRP249</strain>
        <strain evidence="2 6">SCRP324</strain>
        <strain evidence="3 5">SCRP333</strain>
    </source>
</reference>
<evidence type="ECO:0000313" key="2">
    <source>
        <dbReference type="EMBL" id="KAE9004790.1"/>
    </source>
</evidence>
<evidence type="ECO:0000313" key="4">
    <source>
        <dbReference type="Proteomes" id="UP000429607"/>
    </source>
</evidence>
<comment type="caution">
    <text evidence="3">The sequence shown here is derived from an EMBL/GenBank/DDBJ whole genome shotgun (WGS) entry which is preliminary data.</text>
</comment>
<dbReference type="Proteomes" id="UP000429607">
    <property type="component" value="Unassembled WGS sequence"/>
</dbReference>
<dbReference type="Proteomes" id="UP000434957">
    <property type="component" value="Unassembled WGS sequence"/>
</dbReference>
<evidence type="ECO:0000313" key="6">
    <source>
        <dbReference type="Proteomes" id="UP000435112"/>
    </source>
</evidence>
<evidence type="ECO:0000313" key="1">
    <source>
        <dbReference type="EMBL" id="KAE9000366.1"/>
    </source>
</evidence>
<proteinExistence type="predicted"/>
<sequence>MPDSRSSDAAELLVTIPCLVLLSPVIAFIDVVAEPYSCTIASKVAPATLLKLLSQHYHYNVALCQTAVGAQATVLTNCEFGNVWENIGKLQN</sequence>
<protein>
    <submittedName>
        <fullName evidence="3">Uncharacterized protein</fullName>
    </submittedName>
</protein>
<evidence type="ECO:0000313" key="5">
    <source>
        <dbReference type="Proteomes" id="UP000434957"/>
    </source>
</evidence>
<dbReference type="EMBL" id="QXFV01001688">
    <property type="protein sequence ID" value="KAE9000366.1"/>
    <property type="molecule type" value="Genomic_DNA"/>
</dbReference>
<dbReference type="EMBL" id="QXFT01001332">
    <property type="protein sequence ID" value="KAE9321655.1"/>
    <property type="molecule type" value="Genomic_DNA"/>
</dbReference>
<organism evidence="3 5">
    <name type="scientific">Phytophthora rubi</name>
    <dbReference type="NCBI Taxonomy" id="129364"/>
    <lineage>
        <taxon>Eukaryota</taxon>
        <taxon>Sar</taxon>
        <taxon>Stramenopiles</taxon>
        <taxon>Oomycota</taxon>
        <taxon>Peronosporomycetes</taxon>
        <taxon>Peronosporales</taxon>
        <taxon>Peronosporaceae</taxon>
        <taxon>Phytophthora</taxon>
    </lineage>
</organism>
<gene>
    <name evidence="1" type="ORF">PR001_g18801</name>
    <name evidence="2" type="ORF">PR002_g16954</name>
    <name evidence="3" type="ORF">PR003_g17414</name>
</gene>
<accession>A0A6A4EN30</accession>
<evidence type="ECO:0000313" key="3">
    <source>
        <dbReference type="EMBL" id="KAE9321655.1"/>
    </source>
</evidence>
<name>A0A6A4EN30_9STRA</name>
<dbReference type="EMBL" id="QXFU01001330">
    <property type="protein sequence ID" value="KAE9004790.1"/>
    <property type="molecule type" value="Genomic_DNA"/>
</dbReference>
<dbReference type="Proteomes" id="UP000435112">
    <property type="component" value="Unassembled WGS sequence"/>
</dbReference>
<keyword evidence="5" id="KW-1185">Reference proteome</keyword>